<organism evidence="2 3">
    <name type="scientific">Teretinema zuelzerae</name>
    <dbReference type="NCBI Taxonomy" id="156"/>
    <lineage>
        <taxon>Bacteria</taxon>
        <taxon>Pseudomonadati</taxon>
        <taxon>Spirochaetota</taxon>
        <taxon>Spirochaetia</taxon>
        <taxon>Spirochaetales</taxon>
        <taxon>Treponemataceae</taxon>
        <taxon>Teretinema</taxon>
    </lineage>
</organism>
<keyword evidence="1" id="KW-0732">Signal</keyword>
<sequence>MKKTVFPVILAAVFLVGFASCASSGDSARGEGAAINSKTVEMINSNCYEVVAKKPTSDSLSYEAEPHWNLLDFKERNDPYIGLGTAFAVSRTELVTAAHVLGLDRDSLVFTERYIRQKIRTGSGKTEEIVREIDTVVSYSSNRDYVVFTVKDFECSSWFEIADEAQFNKTIYTAGNAYGEGIVIREGRLLDTLPEPENGEWEYLKSSIATNPGNSGGPLLDSSFKVIGIVLSKKDDFCYALGMKDIIPGKAILYSRLNFGFSIFTKKLTRTTVKETALPMPYRDLVQWLSLRNREIASEGMAALLEENRDDLFPNGPNSLKVLNSIYVSAFPQLCLQGSNDNSWFMSNIQANSSDIGENGKVYWGEPYENSGIFFLDIEHPDSVSPAEYTDNPRILMDHIVKGIKYERKVTSSDIGVRITSMGDPLYTGSHVDRWGRRWDIHQWLMEYADQMIIIFSTPTPQGVSLLYKDISSADRTDWMWDMKHLVDFVGISYMGTLEEWKAFFARPDFLSGPLKQMSFSYENGKTAALDAGDFSLKAFDPVVPIEDKTLMLINLNFLLKNDEPVWDVRRAILAEGSDPNNFAYIMRMTEPDPRLPKTFHDEWQNYALERKHPYSGVPYVEEGNSKAGKIHGTFILDSVTMPKNKNLFFIFLGKSGLVSNDTMTGALRSLEENIAIR</sequence>
<dbReference type="EMBL" id="JAINWA010000001">
    <property type="protein sequence ID" value="MCD1653112.1"/>
    <property type="molecule type" value="Genomic_DNA"/>
</dbReference>
<dbReference type="AlphaFoldDB" id="A0AAE3JH24"/>
<proteinExistence type="predicted"/>
<evidence type="ECO:0000256" key="1">
    <source>
        <dbReference type="SAM" id="SignalP"/>
    </source>
</evidence>
<dbReference type="InterPro" id="IPR009003">
    <property type="entry name" value="Peptidase_S1_PA"/>
</dbReference>
<evidence type="ECO:0000313" key="3">
    <source>
        <dbReference type="Proteomes" id="UP001198163"/>
    </source>
</evidence>
<evidence type="ECO:0000313" key="2">
    <source>
        <dbReference type="EMBL" id="MCD1653112.1"/>
    </source>
</evidence>
<dbReference type="PROSITE" id="PS51257">
    <property type="entry name" value="PROKAR_LIPOPROTEIN"/>
    <property type="match status" value="1"/>
</dbReference>
<gene>
    <name evidence="2" type="ORF">K7J14_00105</name>
</gene>
<dbReference type="Gene3D" id="2.40.10.120">
    <property type="match status" value="1"/>
</dbReference>
<dbReference type="RefSeq" id="WP_230752003.1">
    <property type="nucleotide sequence ID" value="NZ_JAINWA010000001.1"/>
</dbReference>
<protein>
    <submittedName>
        <fullName evidence="2">Serine protease</fullName>
    </submittedName>
</protein>
<reference evidence="2" key="1">
    <citation type="submission" date="2021-08" db="EMBL/GenBank/DDBJ databases">
        <title>Comparative analyses of Brucepasteria parasyntrophica and Teretinema zuelzerae.</title>
        <authorList>
            <person name="Song Y."/>
            <person name="Brune A."/>
        </authorList>
    </citation>
    <scope>NUCLEOTIDE SEQUENCE</scope>
    <source>
        <strain evidence="2">DSM 1903</strain>
    </source>
</reference>
<comment type="caution">
    <text evidence="2">The sequence shown here is derived from an EMBL/GenBank/DDBJ whole genome shotgun (WGS) entry which is preliminary data.</text>
</comment>
<name>A0AAE3JH24_9SPIR</name>
<dbReference type="Pfam" id="PF13365">
    <property type="entry name" value="Trypsin_2"/>
    <property type="match status" value="1"/>
</dbReference>
<dbReference type="GO" id="GO:0006508">
    <property type="term" value="P:proteolysis"/>
    <property type="evidence" value="ECO:0007669"/>
    <property type="project" value="UniProtKB-KW"/>
</dbReference>
<keyword evidence="2" id="KW-0645">Protease</keyword>
<dbReference type="SUPFAM" id="SSF50494">
    <property type="entry name" value="Trypsin-like serine proteases"/>
    <property type="match status" value="1"/>
</dbReference>
<feature type="signal peptide" evidence="1">
    <location>
        <begin position="1"/>
        <end position="22"/>
    </location>
</feature>
<feature type="chain" id="PRO_5042044163" evidence="1">
    <location>
        <begin position="23"/>
        <end position="678"/>
    </location>
</feature>
<keyword evidence="3" id="KW-1185">Reference proteome</keyword>
<dbReference type="GO" id="GO:0008233">
    <property type="term" value="F:peptidase activity"/>
    <property type="evidence" value="ECO:0007669"/>
    <property type="project" value="UniProtKB-KW"/>
</dbReference>
<keyword evidence="2" id="KW-0378">Hydrolase</keyword>
<accession>A0AAE3JH24</accession>
<dbReference type="Proteomes" id="UP001198163">
    <property type="component" value="Unassembled WGS sequence"/>
</dbReference>